<reference evidence="11 12" key="1">
    <citation type="submission" date="2024-09" db="EMBL/GenBank/DDBJ databases">
        <authorList>
            <person name="Sun Q."/>
            <person name="Mori K."/>
        </authorList>
    </citation>
    <scope>NUCLEOTIDE SEQUENCE [LARGE SCALE GENOMIC DNA]</scope>
    <source>
        <strain evidence="11 12">NCAIM B.02529</strain>
    </source>
</reference>
<evidence type="ECO:0000256" key="7">
    <source>
        <dbReference type="ARBA" id="ARBA00023136"/>
    </source>
</evidence>
<evidence type="ECO:0000256" key="2">
    <source>
        <dbReference type="ARBA" id="ARBA00022448"/>
    </source>
</evidence>
<keyword evidence="12" id="KW-1185">Reference proteome</keyword>
<feature type="transmembrane region" description="Helical" evidence="9">
    <location>
        <begin position="126"/>
        <end position="147"/>
    </location>
</feature>
<feature type="transmembrane region" description="Helical" evidence="9">
    <location>
        <begin position="12"/>
        <end position="33"/>
    </location>
</feature>
<dbReference type="PANTHER" id="PTHR35011">
    <property type="entry name" value="2,3-DIKETO-L-GULONATE TRAP TRANSPORTER SMALL PERMEASE PROTEIN YIAM"/>
    <property type="match status" value="1"/>
</dbReference>
<comment type="caution">
    <text evidence="11">The sequence shown here is derived from an EMBL/GenBank/DDBJ whole genome shotgun (WGS) entry which is preliminary data.</text>
</comment>
<feature type="domain" description="Tripartite ATP-independent periplasmic transporters DctQ component" evidence="10">
    <location>
        <begin position="24"/>
        <end position="155"/>
    </location>
</feature>
<comment type="subcellular location">
    <subcellularLocation>
        <location evidence="1">Cell inner membrane</location>
        <topology evidence="1">Multi-pass membrane protein</topology>
    </subcellularLocation>
</comment>
<evidence type="ECO:0000256" key="1">
    <source>
        <dbReference type="ARBA" id="ARBA00004429"/>
    </source>
</evidence>
<evidence type="ECO:0000256" key="8">
    <source>
        <dbReference type="ARBA" id="ARBA00038436"/>
    </source>
</evidence>
<name>A0ABV6LIF9_9BACI</name>
<keyword evidence="7 9" id="KW-0472">Membrane</keyword>
<evidence type="ECO:0000313" key="11">
    <source>
        <dbReference type="EMBL" id="MFC0522180.1"/>
    </source>
</evidence>
<evidence type="ECO:0000259" key="10">
    <source>
        <dbReference type="Pfam" id="PF04290"/>
    </source>
</evidence>
<protein>
    <submittedName>
        <fullName evidence="11">TRAP transporter small permease</fullName>
    </submittedName>
</protein>
<keyword evidence="2" id="KW-0813">Transport</keyword>
<comment type="similarity">
    <text evidence="8">Belongs to the TRAP transporter small permease family.</text>
</comment>
<evidence type="ECO:0000256" key="6">
    <source>
        <dbReference type="ARBA" id="ARBA00022989"/>
    </source>
</evidence>
<evidence type="ECO:0000313" key="12">
    <source>
        <dbReference type="Proteomes" id="UP001589836"/>
    </source>
</evidence>
<evidence type="ECO:0000256" key="4">
    <source>
        <dbReference type="ARBA" id="ARBA00022519"/>
    </source>
</evidence>
<organism evidence="11 12">
    <name type="scientific">Pontibacillus salicampi</name>
    <dbReference type="NCBI Taxonomy" id="1449801"/>
    <lineage>
        <taxon>Bacteria</taxon>
        <taxon>Bacillati</taxon>
        <taxon>Bacillota</taxon>
        <taxon>Bacilli</taxon>
        <taxon>Bacillales</taxon>
        <taxon>Bacillaceae</taxon>
        <taxon>Pontibacillus</taxon>
    </lineage>
</organism>
<dbReference type="EMBL" id="JBHLTP010000002">
    <property type="protein sequence ID" value="MFC0522180.1"/>
    <property type="molecule type" value="Genomic_DNA"/>
</dbReference>
<dbReference type="InterPro" id="IPR007387">
    <property type="entry name" value="TRAP_DctQ"/>
</dbReference>
<evidence type="ECO:0000256" key="9">
    <source>
        <dbReference type="SAM" id="Phobius"/>
    </source>
</evidence>
<keyword evidence="5 9" id="KW-0812">Transmembrane</keyword>
<feature type="transmembrane region" description="Helical" evidence="9">
    <location>
        <begin position="87"/>
        <end position="106"/>
    </location>
</feature>
<dbReference type="Pfam" id="PF04290">
    <property type="entry name" value="DctQ"/>
    <property type="match status" value="1"/>
</dbReference>
<keyword evidence="3" id="KW-1003">Cell membrane</keyword>
<accession>A0ABV6LIF9</accession>
<feature type="transmembrane region" description="Helical" evidence="9">
    <location>
        <begin position="48"/>
        <end position="66"/>
    </location>
</feature>
<evidence type="ECO:0000256" key="5">
    <source>
        <dbReference type="ARBA" id="ARBA00022692"/>
    </source>
</evidence>
<dbReference type="Proteomes" id="UP001589836">
    <property type="component" value="Unassembled WGS sequence"/>
</dbReference>
<proteinExistence type="inferred from homology"/>
<evidence type="ECO:0000256" key="3">
    <source>
        <dbReference type="ARBA" id="ARBA00022475"/>
    </source>
</evidence>
<dbReference type="InterPro" id="IPR055348">
    <property type="entry name" value="DctQ"/>
</dbReference>
<dbReference type="PANTHER" id="PTHR35011:SF2">
    <property type="entry name" value="2,3-DIKETO-L-GULONATE TRAP TRANSPORTER SMALL PERMEASE PROTEIN YIAM"/>
    <property type="match status" value="1"/>
</dbReference>
<keyword evidence="6 9" id="KW-1133">Transmembrane helix</keyword>
<keyword evidence="4" id="KW-0997">Cell inner membrane</keyword>
<sequence>MLKKLDHWVTSVEKWIISWSIIGMTVMLLANVVARSLFNSSLSFAEEVGQFFIILVTFVGVSYCARWGRHLKMTALVELLPFRVRKILVLFVTLTTSLLMFYLAYLGVQYVWQLYTFERVTPALRIPMYVIIVFVPIGFLFGGIQYIHEFVLNVRSNDIIDGTKQSKVDKEETAL</sequence>
<dbReference type="RefSeq" id="WP_377344699.1">
    <property type="nucleotide sequence ID" value="NZ_JBHLTP010000002.1"/>
</dbReference>
<gene>
    <name evidence="11" type="ORF">ACFFGV_01070</name>
</gene>